<dbReference type="Proteomes" id="UP000192333">
    <property type="component" value="Chromosome I"/>
</dbReference>
<dbReference type="GO" id="GO:0003676">
    <property type="term" value="F:nucleic acid binding"/>
    <property type="evidence" value="ECO:0007669"/>
    <property type="project" value="InterPro"/>
</dbReference>
<organism evidence="1 2">
    <name type="scientific">Aquiflexum balticum DSM 16537</name>
    <dbReference type="NCBI Taxonomy" id="758820"/>
    <lineage>
        <taxon>Bacteria</taxon>
        <taxon>Pseudomonadati</taxon>
        <taxon>Bacteroidota</taxon>
        <taxon>Cytophagia</taxon>
        <taxon>Cytophagales</taxon>
        <taxon>Cyclobacteriaceae</taxon>
        <taxon>Aquiflexum</taxon>
    </lineage>
</organism>
<keyword evidence="2" id="KW-1185">Reference proteome</keyword>
<keyword evidence="1" id="KW-0255">Endonuclease</keyword>
<evidence type="ECO:0000313" key="2">
    <source>
        <dbReference type="Proteomes" id="UP000192333"/>
    </source>
</evidence>
<dbReference type="EMBL" id="LT838813">
    <property type="protein sequence ID" value="SMD42421.1"/>
    <property type="molecule type" value="Genomic_DNA"/>
</dbReference>
<dbReference type="RefSeq" id="WP_084119225.1">
    <property type="nucleotide sequence ID" value="NZ_LT838813.1"/>
</dbReference>
<dbReference type="OrthoDB" id="5198090at2"/>
<gene>
    <name evidence="1" type="ORF">SAMN00777080_0971</name>
</gene>
<keyword evidence="1" id="KW-0540">Nuclease</keyword>
<keyword evidence="1" id="KW-0378">Hydrolase</keyword>
<accession>A0A1W2H0M3</accession>
<proteinExistence type="predicted"/>
<protein>
    <submittedName>
        <fullName evidence="1">Restriction endonuclease</fullName>
    </submittedName>
</protein>
<dbReference type="GO" id="GO:0004519">
    <property type="term" value="F:endonuclease activity"/>
    <property type="evidence" value="ECO:0007669"/>
    <property type="project" value="UniProtKB-KW"/>
</dbReference>
<sequence>MKSDNDIIQFAKKLCEIYNLDLEKSSENYFKINTDNASGISIIIEIDKANKLSFYFLQRTYDVFYHGDRTDAHVVLSLMFSSFIRLSGLPVSFSLFDIPHVVEDEIWGRYIMPVQIPSFFGISNEEQLRQRIHEIIALVVIWRQKFWEFAGCPCNNCMEKEGIDNNRDYEIQSRKFESIEKIYGKSSHLNYGGRKRPNWNYVYDFENEVTIIESEELSGYMQAIFNNKKFPENIIKGINGDLVIDKEINNFIHNDSRKEFEELIEALNGNKALNYPIIPFENMLIAVSNPYIIALGRLSGVSEFKSERELLRYRHNKEAEILFPIPSFLWIEKVCPDQFENLIKALLEREPNVKTVRRPAPINQGDKGRDLLIEWNVIDETIVSEVHPPSKIIKIVGQCKTSTNTIGKNKVIDIRDTVETHNSSGYFLAVNTQISSPLTEKLESLKNNGIWTSWWNREDIELRLSKNQDLIPNFPNVVKVKHKVKFVDKE</sequence>
<dbReference type="AlphaFoldDB" id="A0A1W2H0M3"/>
<dbReference type="InterPro" id="IPR011856">
    <property type="entry name" value="tRNA_endonuc-like_dom_sf"/>
</dbReference>
<name>A0A1W2H0M3_9BACT</name>
<reference evidence="2" key="1">
    <citation type="submission" date="2017-04" db="EMBL/GenBank/DDBJ databases">
        <authorList>
            <person name="Varghese N."/>
            <person name="Submissions S."/>
        </authorList>
    </citation>
    <scope>NUCLEOTIDE SEQUENCE [LARGE SCALE GENOMIC DNA]</scope>
    <source>
        <strain evidence="2">DSM 16537</strain>
    </source>
</reference>
<evidence type="ECO:0000313" key="1">
    <source>
        <dbReference type="EMBL" id="SMD42421.1"/>
    </source>
</evidence>
<dbReference type="Gene3D" id="3.40.1350.10">
    <property type="match status" value="1"/>
</dbReference>